<dbReference type="Pfam" id="PF04784">
    <property type="entry name" value="DUF547"/>
    <property type="match status" value="1"/>
</dbReference>
<comment type="caution">
    <text evidence="3">The sequence shown here is derived from an EMBL/GenBank/DDBJ whole genome shotgun (WGS) entry which is preliminary data.</text>
</comment>
<dbReference type="AlphaFoldDB" id="A0A8X7R6K7"/>
<dbReference type="EMBL" id="JAAMPC010000011">
    <property type="protein sequence ID" value="KAG2282208.1"/>
    <property type="molecule type" value="Genomic_DNA"/>
</dbReference>
<feature type="coiled-coil region" evidence="1">
    <location>
        <begin position="96"/>
        <end position="182"/>
    </location>
</feature>
<accession>A0A8X7R6K7</accession>
<gene>
    <name evidence="3" type="ORF">Bca52824_053428</name>
</gene>
<reference evidence="3 4" key="1">
    <citation type="submission" date="2020-02" db="EMBL/GenBank/DDBJ databases">
        <authorList>
            <person name="Ma Q."/>
            <person name="Huang Y."/>
            <person name="Song X."/>
            <person name="Pei D."/>
        </authorList>
    </citation>
    <scope>NUCLEOTIDE SEQUENCE [LARGE SCALE GENOMIC DNA]</scope>
    <source>
        <strain evidence="3">Sxm20200214</strain>
        <tissue evidence="3">Leaf</tissue>
    </source>
</reference>
<dbReference type="OrthoDB" id="620544at2759"/>
<proteinExistence type="predicted"/>
<organism evidence="3 4">
    <name type="scientific">Brassica carinata</name>
    <name type="common">Ethiopian mustard</name>
    <name type="synonym">Abyssinian cabbage</name>
    <dbReference type="NCBI Taxonomy" id="52824"/>
    <lineage>
        <taxon>Eukaryota</taxon>
        <taxon>Viridiplantae</taxon>
        <taxon>Streptophyta</taxon>
        <taxon>Embryophyta</taxon>
        <taxon>Tracheophyta</taxon>
        <taxon>Spermatophyta</taxon>
        <taxon>Magnoliopsida</taxon>
        <taxon>eudicotyledons</taxon>
        <taxon>Gunneridae</taxon>
        <taxon>Pentapetalae</taxon>
        <taxon>rosids</taxon>
        <taxon>malvids</taxon>
        <taxon>Brassicales</taxon>
        <taxon>Brassicaceae</taxon>
        <taxon>Brassiceae</taxon>
        <taxon>Brassica</taxon>
    </lineage>
</organism>
<evidence type="ECO:0000259" key="2">
    <source>
        <dbReference type="Pfam" id="PF04784"/>
    </source>
</evidence>
<dbReference type="InterPro" id="IPR006869">
    <property type="entry name" value="DUF547"/>
</dbReference>
<evidence type="ECO:0000313" key="3">
    <source>
        <dbReference type="EMBL" id="KAG2282208.1"/>
    </source>
</evidence>
<keyword evidence="4" id="KW-1185">Reference proteome</keyword>
<dbReference type="Proteomes" id="UP000886595">
    <property type="component" value="Unassembled WGS sequence"/>
</dbReference>
<sequence length="205" mass="23203">MMKPKGSQRGSMLSAVKEITETFHGDLAKEEVQLLRAFVIALLLAIHKLKVSEEQRKASIDTHEPLLAFALSCGMYSSPAVRIYTAKGVKEELLDASNIRTQVDEFKKMLKHAKEANDMHAGEVYGDKSILATEAKELENRLLNLSEERNKSLHMHETLEIRLEASLEMKKATEQENKAKEEVIMEKVVQESKLLQQEAEQNSKL</sequence>
<feature type="domain" description="DUF547" evidence="2">
    <location>
        <begin position="45"/>
        <end position="96"/>
    </location>
</feature>
<name>A0A8X7R6K7_BRACI</name>
<keyword evidence="1" id="KW-0175">Coiled coil</keyword>
<protein>
    <recommendedName>
        <fullName evidence="2">DUF547 domain-containing protein</fullName>
    </recommendedName>
</protein>
<evidence type="ECO:0000313" key="4">
    <source>
        <dbReference type="Proteomes" id="UP000886595"/>
    </source>
</evidence>
<dbReference type="PANTHER" id="PTHR48459">
    <property type="entry name" value="CUE DOMAIN-CONTAINING PROTEIN"/>
    <property type="match status" value="1"/>
</dbReference>
<dbReference type="PANTHER" id="PTHR48459:SF1">
    <property type="entry name" value="CUE DOMAIN-CONTAINING PROTEIN"/>
    <property type="match status" value="1"/>
</dbReference>
<evidence type="ECO:0000256" key="1">
    <source>
        <dbReference type="SAM" id="Coils"/>
    </source>
</evidence>